<dbReference type="InterPro" id="IPR033124">
    <property type="entry name" value="Ser_caboxypep_his_AS"/>
</dbReference>
<comment type="similarity">
    <text evidence="2 11">Belongs to the peptidase S10 family.</text>
</comment>
<dbReference type="InterPro" id="IPR018202">
    <property type="entry name" value="Ser_caboxypep_ser_AS"/>
</dbReference>
<dbReference type="GO" id="GO:0004185">
    <property type="term" value="F:serine-type carboxypeptidase activity"/>
    <property type="evidence" value="ECO:0007669"/>
    <property type="project" value="UniProtKB-UniRule"/>
</dbReference>
<name>A0A6P5YEK1_DURZI</name>
<dbReference type="PRINTS" id="PR00724">
    <property type="entry name" value="CRBOXYPTASEC"/>
</dbReference>
<dbReference type="GO" id="GO:0005576">
    <property type="term" value="C:extracellular region"/>
    <property type="evidence" value="ECO:0007669"/>
    <property type="project" value="UniProtKB-SubCell"/>
</dbReference>
<keyword evidence="8" id="KW-1015">Disulfide bond</keyword>
<dbReference type="FunFam" id="3.40.50.11320:FF:000004">
    <property type="entry name" value="Carboxypeptidase"/>
    <property type="match status" value="1"/>
</dbReference>
<feature type="chain" id="PRO_5028516559" description="Carboxypeptidase" evidence="11">
    <location>
        <begin position="27"/>
        <end position="474"/>
    </location>
</feature>
<dbReference type="PROSITE" id="PS00560">
    <property type="entry name" value="CARBOXYPEPT_SER_HIS"/>
    <property type="match status" value="1"/>
</dbReference>
<gene>
    <name evidence="13" type="primary">LOC111291411</name>
</gene>
<keyword evidence="9" id="KW-0325">Glycoprotein</keyword>
<evidence type="ECO:0000256" key="9">
    <source>
        <dbReference type="ARBA" id="ARBA00023180"/>
    </source>
</evidence>
<dbReference type="EC" id="3.4.16.-" evidence="11"/>
<evidence type="ECO:0000256" key="4">
    <source>
        <dbReference type="ARBA" id="ARBA00022645"/>
    </source>
</evidence>
<evidence type="ECO:0000256" key="10">
    <source>
        <dbReference type="ARBA" id="ARBA00037399"/>
    </source>
</evidence>
<sequence length="474" mass="53353">MCSSSWKAMAIAVLLLQLCFFMEVESSVAHSDKIVRLPGQPRVGFQQFSGYVTVDDKKHKALFYYFVEAEIDPASKPLVLWLNGGPGCSSLGVGAFSENGPFRPNGEVLVINDYSWNKEANMLYLETPIGVGFSYSTNSSSYVAVDDETTARDNLVFLQRWYNKFPNYRKRALFITGESYAGHYIPQLAKLMVEFNKKKNLFNLKGIALGNPVLEFATDFNSRAEYFWSHGLISDSTYKMFTSLCNYSRYVSEYYRDSLSPSCLRVMNQVSRETSKFVDKYDVTLDVCISSVLSQSMIINPQVTPKIFWFTSQQVSERIDVCVEDKIVNYLNRKDVQKALHARLVGVRRWDVCSNILDYQLLNLEIPTISIVGSLIKAGIPVLVYSGDQDSVIPLTGSRTLVGGLAKELGLETTITYRVWFEGKQVGGWTLVYGNILSFATIRGASHEAPFSQPERSLRLFKSFLEGKPLPGVL</sequence>
<dbReference type="GO" id="GO:0006508">
    <property type="term" value="P:proteolysis"/>
    <property type="evidence" value="ECO:0007669"/>
    <property type="project" value="UniProtKB-KW"/>
</dbReference>
<dbReference type="GO" id="GO:0005773">
    <property type="term" value="C:vacuole"/>
    <property type="evidence" value="ECO:0007669"/>
    <property type="project" value="TreeGrafter"/>
</dbReference>
<evidence type="ECO:0000256" key="11">
    <source>
        <dbReference type="RuleBase" id="RU361156"/>
    </source>
</evidence>
<evidence type="ECO:0000256" key="2">
    <source>
        <dbReference type="ARBA" id="ARBA00009431"/>
    </source>
</evidence>
<protein>
    <recommendedName>
        <fullName evidence="11">Carboxypeptidase</fullName>
        <ecNumber evidence="11">3.4.16.-</ecNumber>
    </recommendedName>
</protein>
<dbReference type="Gene3D" id="3.40.50.11320">
    <property type="match status" value="1"/>
</dbReference>
<keyword evidence="5 11" id="KW-0645">Protease</keyword>
<evidence type="ECO:0000256" key="8">
    <source>
        <dbReference type="ARBA" id="ARBA00023157"/>
    </source>
</evidence>
<dbReference type="AlphaFoldDB" id="A0A6P5YEK1"/>
<keyword evidence="4 11" id="KW-0121">Carboxypeptidase</keyword>
<organism evidence="12 13">
    <name type="scientific">Durio zibethinus</name>
    <name type="common">Durian</name>
    <dbReference type="NCBI Taxonomy" id="66656"/>
    <lineage>
        <taxon>Eukaryota</taxon>
        <taxon>Viridiplantae</taxon>
        <taxon>Streptophyta</taxon>
        <taxon>Embryophyta</taxon>
        <taxon>Tracheophyta</taxon>
        <taxon>Spermatophyta</taxon>
        <taxon>Magnoliopsida</taxon>
        <taxon>eudicotyledons</taxon>
        <taxon>Gunneridae</taxon>
        <taxon>Pentapetalae</taxon>
        <taxon>rosids</taxon>
        <taxon>malvids</taxon>
        <taxon>Malvales</taxon>
        <taxon>Malvaceae</taxon>
        <taxon>Helicteroideae</taxon>
        <taxon>Durio</taxon>
    </lineage>
</organism>
<dbReference type="PANTHER" id="PTHR11802:SF123">
    <property type="entry name" value="CARBOXYPEPTIDASE"/>
    <property type="match status" value="1"/>
</dbReference>
<evidence type="ECO:0000256" key="1">
    <source>
        <dbReference type="ARBA" id="ARBA00004613"/>
    </source>
</evidence>
<keyword evidence="7 11" id="KW-0378">Hydrolase</keyword>
<comment type="subcellular location">
    <subcellularLocation>
        <location evidence="1">Secreted</location>
    </subcellularLocation>
</comment>
<keyword evidence="6 11" id="KW-0732">Signal</keyword>
<feature type="signal peptide" evidence="11">
    <location>
        <begin position="1"/>
        <end position="26"/>
    </location>
</feature>
<dbReference type="OrthoDB" id="443318at2759"/>
<keyword evidence="12" id="KW-1185">Reference proteome</keyword>
<dbReference type="PROSITE" id="PS00131">
    <property type="entry name" value="CARBOXYPEPT_SER_SER"/>
    <property type="match status" value="1"/>
</dbReference>
<dbReference type="InterPro" id="IPR029058">
    <property type="entry name" value="AB_hydrolase_fold"/>
</dbReference>
<dbReference type="PANTHER" id="PTHR11802">
    <property type="entry name" value="SERINE PROTEASE FAMILY S10 SERINE CARBOXYPEPTIDASE"/>
    <property type="match status" value="1"/>
</dbReference>
<evidence type="ECO:0000256" key="5">
    <source>
        <dbReference type="ARBA" id="ARBA00022670"/>
    </source>
</evidence>
<dbReference type="FunFam" id="3.40.50.1820:FF:000453">
    <property type="entry name" value="Carboxypeptidase"/>
    <property type="match status" value="1"/>
</dbReference>
<evidence type="ECO:0000313" key="13">
    <source>
        <dbReference type="RefSeq" id="XP_022738863.1"/>
    </source>
</evidence>
<accession>A0A6P5YEK1</accession>
<dbReference type="KEGG" id="dzi:111291411"/>
<comment type="function">
    <text evidence="10">Probable carboxypeptidase.</text>
</comment>
<dbReference type="Pfam" id="PF00450">
    <property type="entry name" value="Peptidase_S10"/>
    <property type="match status" value="1"/>
</dbReference>
<evidence type="ECO:0000256" key="3">
    <source>
        <dbReference type="ARBA" id="ARBA00022525"/>
    </source>
</evidence>
<evidence type="ECO:0000256" key="6">
    <source>
        <dbReference type="ARBA" id="ARBA00022729"/>
    </source>
</evidence>
<reference evidence="13" key="1">
    <citation type="submission" date="2025-08" db="UniProtKB">
        <authorList>
            <consortium name="RefSeq"/>
        </authorList>
    </citation>
    <scope>IDENTIFICATION</scope>
    <source>
        <tissue evidence="13">Fruit stalk</tissue>
    </source>
</reference>
<dbReference type="Gene3D" id="3.40.50.1820">
    <property type="entry name" value="alpha/beta hydrolase"/>
    <property type="match status" value="1"/>
</dbReference>
<dbReference type="Gene3D" id="6.10.250.940">
    <property type="match status" value="1"/>
</dbReference>
<dbReference type="Proteomes" id="UP000515121">
    <property type="component" value="Unplaced"/>
</dbReference>
<evidence type="ECO:0000256" key="7">
    <source>
        <dbReference type="ARBA" id="ARBA00022801"/>
    </source>
</evidence>
<dbReference type="GeneID" id="111291411"/>
<evidence type="ECO:0000313" key="12">
    <source>
        <dbReference type="Proteomes" id="UP000515121"/>
    </source>
</evidence>
<dbReference type="RefSeq" id="XP_022738863.1">
    <property type="nucleotide sequence ID" value="XM_022883128.1"/>
</dbReference>
<dbReference type="InterPro" id="IPR001563">
    <property type="entry name" value="Peptidase_S10"/>
</dbReference>
<dbReference type="SUPFAM" id="SSF53474">
    <property type="entry name" value="alpha/beta-Hydrolases"/>
    <property type="match status" value="1"/>
</dbReference>
<keyword evidence="3" id="KW-0964">Secreted</keyword>
<proteinExistence type="inferred from homology"/>